<dbReference type="InterPro" id="IPR002825">
    <property type="entry name" value="Pept_S49_ser-pept_pro"/>
</dbReference>
<dbReference type="RefSeq" id="WP_147145822.1">
    <property type="nucleotide sequence ID" value="NZ_BJXN01000003.1"/>
</dbReference>
<comment type="caution">
    <text evidence="2">The sequence shown here is derived from an EMBL/GenBank/DDBJ whole genome shotgun (WGS) entry which is preliminary data.</text>
</comment>
<accession>A0A511RHW7</accession>
<evidence type="ECO:0000313" key="3">
    <source>
        <dbReference type="Proteomes" id="UP000321827"/>
    </source>
</evidence>
<dbReference type="PANTHER" id="PTHR35984:SF1">
    <property type="entry name" value="PERIPLASMIC SERINE PROTEASE"/>
    <property type="match status" value="1"/>
</dbReference>
<name>A0A511RHW7_9DEIN</name>
<evidence type="ECO:0008006" key="4">
    <source>
        <dbReference type="Google" id="ProtNLM"/>
    </source>
</evidence>
<dbReference type="PANTHER" id="PTHR35984">
    <property type="entry name" value="PERIPLASMIC SERINE PROTEASE"/>
    <property type="match status" value="1"/>
</dbReference>
<dbReference type="Pfam" id="PF01972">
    <property type="entry name" value="SDH_protease"/>
    <property type="match status" value="1"/>
</dbReference>
<keyword evidence="1" id="KW-0812">Transmembrane</keyword>
<keyword evidence="1" id="KW-0472">Membrane</keyword>
<feature type="transmembrane region" description="Helical" evidence="1">
    <location>
        <begin position="6"/>
        <end position="24"/>
    </location>
</feature>
<evidence type="ECO:0000256" key="1">
    <source>
        <dbReference type="SAM" id="Phobius"/>
    </source>
</evidence>
<keyword evidence="1" id="KW-1133">Transmembrane helix</keyword>
<dbReference type="InterPro" id="IPR029045">
    <property type="entry name" value="ClpP/crotonase-like_dom_sf"/>
</dbReference>
<dbReference type="NCBIfam" id="NF047768">
    <property type="entry name" value="Clp_like_SDH"/>
    <property type="match status" value="1"/>
</dbReference>
<reference evidence="2 3" key="1">
    <citation type="submission" date="2019-07" db="EMBL/GenBank/DDBJ databases">
        <title>Whole genome shotgun sequence of Oceanithermus desulfurans NBRC 100063.</title>
        <authorList>
            <person name="Hosoyama A."/>
            <person name="Uohara A."/>
            <person name="Ohji S."/>
            <person name="Ichikawa N."/>
        </authorList>
    </citation>
    <scope>NUCLEOTIDE SEQUENCE [LARGE SCALE GENOMIC DNA]</scope>
    <source>
        <strain evidence="2 3">NBRC 100063</strain>
    </source>
</reference>
<dbReference type="EMBL" id="BJXN01000003">
    <property type="protein sequence ID" value="GEM89240.1"/>
    <property type="molecule type" value="Genomic_DNA"/>
</dbReference>
<dbReference type="OrthoDB" id="9806253at2"/>
<dbReference type="AlphaFoldDB" id="A0A511RHW7"/>
<proteinExistence type="predicted"/>
<dbReference type="Gene3D" id="3.90.226.10">
    <property type="entry name" value="2-enoyl-CoA Hydratase, Chain A, domain 1"/>
    <property type="match status" value="1"/>
</dbReference>
<gene>
    <name evidence="2" type="ORF">ODE01S_06740</name>
</gene>
<protein>
    <recommendedName>
        <fullName evidence="4">Serine protease</fullName>
    </recommendedName>
</protein>
<organism evidence="2 3">
    <name type="scientific">Oceanithermus desulfurans NBRC 100063</name>
    <dbReference type="NCBI Taxonomy" id="1227550"/>
    <lineage>
        <taxon>Bacteria</taxon>
        <taxon>Thermotogati</taxon>
        <taxon>Deinococcota</taxon>
        <taxon>Deinococci</taxon>
        <taxon>Thermales</taxon>
        <taxon>Thermaceae</taxon>
        <taxon>Oceanithermus</taxon>
    </lineage>
</organism>
<dbReference type="GO" id="GO:0016020">
    <property type="term" value="C:membrane"/>
    <property type="evidence" value="ECO:0007669"/>
    <property type="project" value="InterPro"/>
</dbReference>
<dbReference type="SUPFAM" id="SSF52096">
    <property type="entry name" value="ClpP/crotonase"/>
    <property type="match status" value="1"/>
</dbReference>
<dbReference type="Proteomes" id="UP000321827">
    <property type="component" value="Unassembled WGS sequence"/>
</dbReference>
<sequence>MNSSDWISQLFWLFIIFSMMSPYFQQQALFAARARKMAALEKKRKSRVITLIHRQEAISLLGIPLARFIDIDDSEQVLRAIRMTDKNVPIDLILHTPGGLVLAAEQIAEALKRHPAKVTVFVPHYAMSGGTLIALGADEIVMDENAVLGPVDPQLGNKPAASIVKVLEMKEVADIDDETLILADVSKKALKQVKDTVVGLLKNTIPDDRIEDVATLLSQGTWTHDYPIDVAQARGFGLPVSTEMPPEVYELMELYPQPRGGKPSVQYIPLPHQREVNGKGR</sequence>
<evidence type="ECO:0000313" key="2">
    <source>
        <dbReference type="EMBL" id="GEM89240.1"/>
    </source>
</evidence>